<protein>
    <submittedName>
        <fullName evidence="1">Uncharacterized protein</fullName>
    </submittedName>
</protein>
<gene>
    <name evidence="1" type="ORF">QM481_08910</name>
</gene>
<accession>A0ABT6Z229</accession>
<dbReference type="Proteomes" id="UP001225761">
    <property type="component" value="Unassembled WGS sequence"/>
</dbReference>
<reference evidence="1 2" key="1">
    <citation type="submission" date="2023-05" db="EMBL/GenBank/DDBJ databases">
        <title>Novel species of genus Flectobacillus isolated from stream in China.</title>
        <authorList>
            <person name="Lu H."/>
        </authorList>
    </citation>
    <scope>NUCLEOTIDE SEQUENCE [LARGE SCALE GENOMIC DNA]</scope>
    <source>
        <strain evidence="1 2">LFS242W</strain>
    </source>
</reference>
<dbReference type="RefSeq" id="WP_283381481.1">
    <property type="nucleotide sequence ID" value="NZ_JASHIE010000005.1"/>
</dbReference>
<dbReference type="EMBL" id="JASHIE010000005">
    <property type="protein sequence ID" value="MDI9874646.1"/>
    <property type="molecule type" value="Genomic_DNA"/>
</dbReference>
<organism evidence="1 2">
    <name type="scientific">Flectobacillus rivi</name>
    <dbReference type="NCBI Taxonomy" id="2984209"/>
    <lineage>
        <taxon>Bacteria</taxon>
        <taxon>Pseudomonadati</taxon>
        <taxon>Bacteroidota</taxon>
        <taxon>Cytophagia</taxon>
        <taxon>Cytophagales</taxon>
        <taxon>Flectobacillaceae</taxon>
        <taxon>Flectobacillus</taxon>
    </lineage>
</organism>
<proteinExistence type="predicted"/>
<comment type="caution">
    <text evidence="1">The sequence shown here is derived from an EMBL/GenBank/DDBJ whole genome shotgun (WGS) entry which is preliminary data.</text>
</comment>
<keyword evidence="2" id="KW-1185">Reference proteome</keyword>
<sequence length="128" mass="14705">MKKALITTKYPVTVIPTQMRFGLTRDMFELEGQKLCEISYEILADKYLKTVEVPDEVGNRTEEIELDFATPVLYHSDRKIIPYSMYLLIEQYRISNEPELLQQINTALGSFQFEGSLSGFSLQVSDIA</sequence>
<name>A0ABT6Z229_9BACT</name>
<evidence type="ECO:0000313" key="2">
    <source>
        <dbReference type="Proteomes" id="UP001225761"/>
    </source>
</evidence>
<evidence type="ECO:0000313" key="1">
    <source>
        <dbReference type="EMBL" id="MDI9874646.1"/>
    </source>
</evidence>